<dbReference type="InterPro" id="IPR048422">
    <property type="entry name" value="NOA1/YqeH-like_C"/>
</dbReference>
<keyword evidence="3" id="KW-1185">Reference proteome</keyword>
<dbReference type="STRING" id="649639.Bcell_1567"/>
<organism evidence="2 3">
    <name type="scientific">Evansella cellulosilytica (strain ATCC 21833 / DSM 2522 / FERM P-1141 / JCM 9156 / N-4)</name>
    <name type="common">Bacillus cellulosilyticus</name>
    <dbReference type="NCBI Taxonomy" id="649639"/>
    <lineage>
        <taxon>Bacteria</taxon>
        <taxon>Bacillati</taxon>
        <taxon>Bacillota</taxon>
        <taxon>Bacilli</taxon>
        <taxon>Bacillales</taxon>
        <taxon>Bacillaceae</taxon>
        <taxon>Evansella</taxon>
    </lineage>
</organism>
<dbReference type="InterPro" id="IPR006073">
    <property type="entry name" value="GTP-bd"/>
</dbReference>
<dbReference type="Gene3D" id="3.40.50.300">
    <property type="entry name" value="P-loop containing nucleotide triphosphate hydrolases"/>
    <property type="match status" value="1"/>
</dbReference>
<name>E6TW07_EVAC2</name>
<reference evidence="2" key="1">
    <citation type="submission" date="2010-12" db="EMBL/GenBank/DDBJ databases">
        <title>Complete sequence of Bacillus cellulosilyticus DSM 2522.</title>
        <authorList>
            <consortium name="US DOE Joint Genome Institute"/>
            <person name="Lucas S."/>
            <person name="Copeland A."/>
            <person name="Lapidus A."/>
            <person name="Cheng J.-F."/>
            <person name="Bruce D."/>
            <person name="Goodwin L."/>
            <person name="Pitluck S."/>
            <person name="Chertkov O."/>
            <person name="Detter J.C."/>
            <person name="Han C."/>
            <person name="Tapia R."/>
            <person name="Land M."/>
            <person name="Hauser L."/>
            <person name="Jeffries C."/>
            <person name="Kyrpides N."/>
            <person name="Ivanova N."/>
            <person name="Mikhailova N."/>
            <person name="Brumm P."/>
            <person name="Mead D."/>
            <person name="Woyke T."/>
        </authorList>
    </citation>
    <scope>NUCLEOTIDE SEQUENCE [LARGE SCALE GENOMIC DNA]</scope>
    <source>
        <strain evidence="2">DSM 2522</strain>
    </source>
</reference>
<sequence>MKDVGKDKIICSGCGISIQTEEPNNLGYAPKSALTREVIICQRCFKLKHYNEVQDVPLTDDDFLKILNELGKKNALIVKVVDIFDFDGSWLQGLPRFVGNNPILLVGNKVDLLPKSVKRNKLVNWMKWASKNYGLKPADIHLMSAETGEGVMETASLIDKWREGRDVYVVGSTNVGKSTFINRLLKEFGADDEFLITTSNIPGTTLDMIDIPLDDGASLFDTPGIINHHQMAHRLNKNELKVISPRKEVKPTVFQLNDQQTLFFGGLARLDFLQGEGRSFVCYFSNELNIHRTKLEKADQLFENHLGELLTPPFKENVDSFPELVKKEWKLTEEKQDIVISGLGWVTVHGKGAQIRTFAPKGVHVSIRPSIF</sequence>
<proteinExistence type="predicted"/>
<evidence type="ECO:0000313" key="2">
    <source>
        <dbReference type="EMBL" id="ADU29830.1"/>
    </source>
</evidence>
<dbReference type="PROSITE" id="PS51721">
    <property type="entry name" value="G_CP"/>
    <property type="match status" value="1"/>
</dbReference>
<dbReference type="InterPro" id="IPR050896">
    <property type="entry name" value="Mito_lipid_metab_GTPase"/>
</dbReference>
<dbReference type="PANTHER" id="PTHR46434:SF1">
    <property type="entry name" value="GENETIC INTERACTOR OF PROHIBITINS 3, MITOCHONDRIAL"/>
    <property type="match status" value="1"/>
</dbReference>
<dbReference type="GO" id="GO:0005525">
    <property type="term" value="F:GTP binding"/>
    <property type="evidence" value="ECO:0007669"/>
    <property type="project" value="InterPro"/>
</dbReference>
<feature type="domain" description="CP-type G" evidence="1">
    <location>
        <begin position="64"/>
        <end position="228"/>
    </location>
</feature>
<dbReference type="AlphaFoldDB" id="E6TW07"/>
<protein>
    <submittedName>
        <fullName evidence="2">Ribosome biogenesis GTPase YqeH</fullName>
        <ecNumber evidence="2">1.14.13.39</ecNumber>
    </submittedName>
</protein>
<dbReference type="EMBL" id="CP002394">
    <property type="protein sequence ID" value="ADU29830.1"/>
    <property type="molecule type" value="Genomic_DNA"/>
</dbReference>
<dbReference type="eggNOG" id="COG1161">
    <property type="taxonomic scope" value="Bacteria"/>
</dbReference>
<dbReference type="InterPro" id="IPR019988">
    <property type="entry name" value="GTP-bd_ribosome_bgen_YqeH"/>
</dbReference>
<dbReference type="InterPro" id="IPR030378">
    <property type="entry name" value="G_CP_dom"/>
</dbReference>
<dbReference type="Pfam" id="PF21516">
    <property type="entry name" value="YqeH-like_C"/>
    <property type="match status" value="1"/>
</dbReference>
<dbReference type="CDD" id="cd01855">
    <property type="entry name" value="YqeH"/>
    <property type="match status" value="1"/>
</dbReference>
<gene>
    <name evidence="2" type="ordered locus">Bcell_1567</name>
</gene>
<evidence type="ECO:0000313" key="3">
    <source>
        <dbReference type="Proteomes" id="UP000001401"/>
    </source>
</evidence>
<dbReference type="PANTHER" id="PTHR46434">
    <property type="entry name" value="GENETIC INTERACTOR OF PROHIBITINS 3, MITOCHONDRIAL"/>
    <property type="match status" value="1"/>
</dbReference>
<dbReference type="GO" id="GO:0004517">
    <property type="term" value="F:nitric-oxide synthase activity"/>
    <property type="evidence" value="ECO:0007669"/>
    <property type="project" value="UniProtKB-EC"/>
</dbReference>
<dbReference type="EC" id="1.14.13.39" evidence="2"/>
<accession>E6TW07</accession>
<evidence type="ECO:0000259" key="1">
    <source>
        <dbReference type="PROSITE" id="PS51721"/>
    </source>
</evidence>
<keyword evidence="2" id="KW-0560">Oxidoreductase</keyword>
<dbReference type="KEGG" id="bco:Bcell_1567"/>
<dbReference type="RefSeq" id="WP_013488167.1">
    <property type="nucleotide sequence ID" value="NC_014829.1"/>
</dbReference>
<dbReference type="NCBIfam" id="TIGR03597">
    <property type="entry name" value="GTPase_YqeH"/>
    <property type="match status" value="1"/>
</dbReference>
<dbReference type="OrthoDB" id="9773841at2"/>
<dbReference type="HOGENOM" id="CLU_017878_0_2_9"/>
<dbReference type="Pfam" id="PF01926">
    <property type="entry name" value="MMR_HSR1"/>
    <property type="match status" value="1"/>
</dbReference>
<dbReference type="Proteomes" id="UP000001401">
    <property type="component" value="Chromosome"/>
</dbReference>
<dbReference type="SUPFAM" id="SSF52540">
    <property type="entry name" value="P-loop containing nucleoside triphosphate hydrolases"/>
    <property type="match status" value="1"/>
</dbReference>
<dbReference type="InterPro" id="IPR027417">
    <property type="entry name" value="P-loop_NTPase"/>
</dbReference>